<dbReference type="PANTHER" id="PTHR40626:SF12">
    <property type="entry name" value="RFEC"/>
    <property type="match status" value="1"/>
</dbReference>
<keyword evidence="11" id="KW-1185">Reference proteome</keyword>
<dbReference type="SUPFAM" id="SSF57667">
    <property type="entry name" value="beta-beta-alpha zinc fingers"/>
    <property type="match status" value="1"/>
</dbReference>
<dbReference type="SMART" id="SM00355">
    <property type="entry name" value="ZnF_C2H2"/>
    <property type="match status" value="2"/>
</dbReference>
<dbReference type="InterPro" id="IPR051059">
    <property type="entry name" value="VerF-like"/>
</dbReference>
<feature type="region of interest" description="Disordered" evidence="8">
    <location>
        <begin position="121"/>
        <end position="140"/>
    </location>
</feature>
<keyword evidence="6" id="KW-0539">Nucleus</keyword>
<feature type="compositionally biased region" description="Low complexity" evidence="8">
    <location>
        <begin position="68"/>
        <end position="87"/>
    </location>
</feature>
<evidence type="ECO:0000256" key="6">
    <source>
        <dbReference type="ARBA" id="ARBA00023242"/>
    </source>
</evidence>
<keyword evidence="3" id="KW-0677">Repeat</keyword>
<evidence type="ECO:0000256" key="8">
    <source>
        <dbReference type="SAM" id="MobiDB-lite"/>
    </source>
</evidence>
<dbReference type="EMBL" id="JAGTJR010000010">
    <property type="protein sequence ID" value="KAH7053054.1"/>
    <property type="molecule type" value="Genomic_DNA"/>
</dbReference>
<feature type="compositionally biased region" description="Polar residues" evidence="8">
    <location>
        <begin position="121"/>
        <end position="132"/>
    </location>
</feature>
<dbReference type="CDD" id="cd12148">
    <property type="entry name" value="fungal_TF_MHR"/>
    <property type="match status" value="1"/>
</dbReference>
<dbReference type="InterPro" id="IPR007219">
    <property type="entry name" value="XnlR_reg_dom"/>
</dbReference>
<evidence type="ECO:0000313" key="11">
    <source>
        <dbReference type="Proteomes" id="UP000774617"/>
    </source>
</evidence>
<dbReference type="Pfam" id="PF04082">
    <property type="entry name" value="Fungal_trans"/>
    <property type="match status" value="1"/>
</dbReference>
<accession>A0ABQ8GGI9</accession>
<evidence type="ECO:0000256" key="2">
    <source>
        <dbReference type="ARBA" id="ARBA00022723"/>
    </source>
</evidence>
<feature type="region of interest" description="Disordered" evidence="8">
    <location>
        <begin position="289"/>
        <end position="310"/>
    </location>
</feature>
<reference evidence="10 11" key="1">
    <citation type="journal article" date="2021" name="Nat. Commun.">
        <title>Genetic determinants of endophytism in the Arabidopsis root mycobiome.</title>
        <authorList>
            <person name="Mesny F."/>
            <person name="Miyauchi S."/>
            <person name="Thiergart T."/>
            <person name="Pickel B."/>
            <person name="Atanasova L."/>
            <person name="Karlsson M."/>
            <person name="Huettel B."/>
            <person name="Barry K.W."/>
            <person name="Haridas S."/>
            <person name="Chen C."/>
            <person name="Bauer D."/>
            <person name="Andreopoulos W."/>
            <person name="Pangilinan J."/>
            <person name="LaButti K."/>
            <person name="Riley R."/>
            <person name="Lipzen A."/>
            <person name="Clum A."/>
            <person name="Drula E."/>
            <person name="Henrissat B."/>
            <person name="Kohler A."/>
            <person name="Grigoriev I.V."/>
            <person name="Martin F.M."/>
            <person name="Hacquard S."/>
        </authorList>
    </citation>
    <scope>NUCLEOTIDE SEQUENCE [LARGE SCALE GENOMIC DNA]</scope>
    <source>
        <strain evidence="10 11">MPI-SDFR-AT-0080</strain>
    </source>
</reference>
<proteinExistence type="predicted"/>
<evidence type="ECO:0000256" key="4">
    <source>
        <dbReference type="ARBA" id="ARBA00022771"/>
    </source>
</evidence>
<feature type="compositionally biased region" description="Polar residues" evidence="8">
    <location>
        <begin position="18"/>
        <end position="48"/>
    </location>
</feature>
<evidence type="ECO:0000256" key="1">
    <source>
        <dbReference type="ARBA" id="ARBA00004123"/>
    </source>
</evidence>
<evidence type="ECO:0000259" key="9">
    <source>
        <dbReference type="PROSITE" id="PS50157"/>
    </source>
</evidence>
<evidence type="ECO:0000256" key="5">
    <source>
        <dbReference type="ARBA" id="ARBA00022833"/>
    </source>
</evidence>
<dbReference type="PROSITE" id="PS50157">
    <property type="entry name" value="ZINC_FINGER_C2H2_2"/>
    <property type="match status" value="2"/>
</dbReference>
<keyword evidence="2" id="KW-0479">Metal-binding</keyword>
<feature type="compositionally biased region" description="Low complexity" evidence="8">
    <location>
        <begin position="918"/>
        <end position="929"/>
    </location>
</feature>
<dbReference type="InterPro" id="IPR036236">
    <property type="entry name" value="Znf_C2H2_sf"/>
</dbReference>
<evidence type="ECO:0000256" key="7">
    <source>
        <dbReference type="PROSITE-ProRule" id="PRU00042"/>
    </source>
</evidence>
<feature type="region of interest" description="Disordered" evidence="8">
    <location>
        <begin position="895"/>
        <end position="932"/>
    </location>
</feature>
<comment type="caution">
    <text evidence="10">The sequence shown here is derived from an EMBL/GenBank/DDBJ whole genome shotgun (WGS) entry which is preliminary data.</text>
</comment>
<evidence type="ECO:0000313" key="10">
    <source>
        <dbReference type="EMBL" id="KAH7053054.1"/>
    </source>
</evidence>
<feature type="compositionally biased region" description="Polar residues" evidence="8">
    <location>
        <begin position="57"/>
        <end position="67"/>
    </location>
</feature>
<feature type="domain" description="C2H2-type" evidence="9">
    <location>
        <begin position="220"/>
        <end position="247"/>
    </location>
</feature>
<gene>
    <name evidence="10" type="ORF">B0J12DRAFT_43651</name>
</gene>
<evidence type="ECO:0000256" key="3">
    <source>
        <dbReference type="ARBA" id="ARBA00022737"/>
    </source>
</evidence>
<dbReference type="PROSITE" id="PS00028">
    <property type="entry name" value="ZINC_FINGER_C2H2_1"/>
    <property type="match status" value="1"/>
</dbReference>
<dbReference type="InterPro" id="IPR013087">
    <property type="entry name" value="Znf_C2H2_type"/>
</dbReference>
<feature type="region of interest" description="Disordered" evidence="8">
    <location>
        <begin position="1"/>
        <end position="107"/>
    </location>
</feature>
<keyword evidence="4 7" id="KW-0863">Zinc-finger</keyword>
<organism evidence="10 11">
    <name type="scientific">Macrophomina phaseolina</name>
    <dbReference type="NCBI Taxonomy" id="35725"/>
    <lineage>
        <taxon>Eukaryota</taxon>
        <taxon>Fungi</taxon>
        <taxon>Dikarya</taxon>
        <taxon>Ascomycota</taxon>
        <taxon>Pezizomycotina</taxon>
        <taxon>Dothideomycetes</taxon>
        <taxon>Dothideomycetes incertae sedis</taxon>
        <taxon>Botryosphaeriales</taxon>
        <taxon>Botryosphaeriaceae</taxon>
        <taxon>Macrophomina</taxon>
    </lineage>
</organism>
<dbReference type="Gene3D" id="3.30.160.60">
    <property type="entry name" value="Classic Zinc Finger"/>
    <property type="match status" value="2"/>
</dbReference>
<feature type="compositionally biased region" description="Low complexity" evidence="8">
    <location>
        <begin position="895"/>
        <end position="909"/>
    </location>
</feature>
<keyword evidence="5" id="KW-0862">Zinc</keyword>
<dbReference type="Proteomes" id="UP000774617">
    <property type="component" value="Unassembled WGS sequence"/>
</dbReference>
<comment type="subcellular location">
    <subcellularLocation>
        <location evidence="1">Nucleus</location>
    </subcellularLocation>
</comment>
<dbReference type="PANTHER" id="PTHR40626">
    <property type="entry name" value="MIP31509P"/>
    <property type="match status" value="1"/>
</dbReference>
<name>A0ABQ8GGI9_9PEZI</name>
<sequence length="1082" mass="118548">MDDPFHSTASYLHGIPTPSGTHSQPLTPHQSATLPPQRFRAQSASTHQLPPLPPLGNATQFSTNTYGSAPQTPLTPQTPATSAPSLAHNRSLPTIAPHPPLHTSTSSSYFLPHSTALSNGQTLGGISSSAHPSNPHAIAPSSMTASLQDIRPMPTGGMGLAYNSSHLLSQPPILPNQEPEPIHVVGQQGRRGVLPTANGRPAPGSAKATQNLTKNADNKYECPHCNKTYLHLKHLKRHLLRHTGERPYQCHLCKDTFSRSDILKRHFQKCSIRRGNPTGQNHLANSQAHLRKNRSAQGSGDYSHLTAVNAPPPAYSNGGYTNSMVGNSAFNTDSPGSYAESLPSMSARTSRANSLMQPQTNGVNGVNGMHADHGRRSVSHLDLVTNHNRMSYDANAHDFRANNNVPGTLAGQMPGYTMNHSDQLNHQFSNYQAVSGANMHSNLAMKADDNNTAMFNRNGMTDMNNTQNGQGNGMGWDNPYQQNGQQDAFGIPTSIAQDPVAIKAETDLNNNSNTFNHGSGEATPDGMFSNLYSSASAFPNTETVFESWDLSSSDPLQNKAEALIAFCFPGGTTLLQPNEVQALDVLRKASSLENMKSFLEGFKNFQEHWPIIHMPTFNPVEANNGLLSTIICIGAVYSTDQNILQVRALMELVKSAIQRTFRIWSLVNGPNQNASPTPNAAVDTEELQTLVLLTMAFLWHGNQEQRQEAREEFPKVALAMRQLELLNPITQGQEGFSILHHVGADAEPGHFQQWAWESWVLQEKRSRVMYMAFLIDAALVMFCNARAQFDVFEIRLPLPADDAAWDARNANECADALGLHGSAIQEKRNVTGSRQFKQHNIGEVLRILVQSNSELPPRSTNIYSKFILIHALHVHMWSVLRQAAQYASIPTPTSLANGLSSSGSSTPSSQPEWGGLDSSGSNSANTSGSVTPVDSMAAQNAQQALKIVSNALDKWKRSWDTDMEIQYGPTAPPRRGYCRDGIHYYWLANTILRRRSNDWLKMNADQRFQHTIHVLKQIKNWVYSEQNKAGQEPGAVSEMDNNYALEDLLSDMKLLFAPVDKQATMSPPQRIPNGAAPSRASF</sequence>
<protein>
    <submittedName>
        <fullName evidence="10">Fungal-specific transcription factor domain-containing protein</fullName>
    </submittedName>
</protein>
<feature type="domain" description="C2H2-type" evidence="9">
    <location>
        <begin position="248"/>
        <end position="278"/>
    </location>
</feature>